<dbReference type="RefSeq" id="WP_186918906.1">
    <property type="nucleotide sequence ID" value="NZ_JACOPQ010000005.1"/>
</dbReference>
<dbReference type="SMART" id="SM00422">
    <property type="entry name" value="HTH_MERR"/>
    <property type="match status" value="1"/>
</dbReference>
<keyword evidence="1" id="KW-0238">DNA-binding</keyword>
<sequence length="287" mass="32067">MMTVKQVSSLTGVSVRTLQFYDEIGLLRPTQTTAAGYRLYDAGALETLQQILFFKELDFTLKEIRAIMENPHFDKTAALAKQRELITLKRDRLNGLLGLLDKLLKGEAHMNFKEFDMSEYYRVLGNFKKTHPDEIVARLGSLDRFDEMLADMKTRGDGIAAGAAAQYGSLENYTRAMERSFEDFLQKGPAVAPEEVPGLMERTEALTKALTADLAKSPAAPEVRKAARALMEFTEACGRSVDMGENFWPATAERYLSDPVYIQVNDRKYGPGASRFIGLAIRACLEA</sequence>
<dbReference type="Gene3D" id="1.10.1660.10">
    <property type="match status" value="1"/>
</dbReference>
<dbReference type="PANTHER" id="PTHR30204:SF90">
    <property type="entry name" value="HTH-TYPE TRANSCRIPTIONAL ACTIVATOR MTA"/>
    <property type="match status" value="1"/>
</dbReference>
<dbReference type="PANTHER" id="PTHR30204">
    <property type="entry name" value="REDOX-CYCLING DRUG-SENSING TRANSCRIPTIONAL ACTIVATOR SOXR"/>
    <property type="match status" value="1"/>
</dbReference>
<evidence type="ECO:0000259" key="2">
    <source>
        <dbReference type="PROSITE" id="PS50937"/>
    </source>
</evidence>
<dbReference type="EMBL" id="JACOPQ010000005">
    <property type="protein sequence ID" value="MBC5736849.1"/>
    <property type="molecule type" value="Genomic_DNA"/>
</dbReference>
<keyword evidence="4" id="KW-1185">Reference proteome</keyword>
<evidence type="ECO:0000313" key="3">
    <source>
        <dbReference type="EMBL" id="MBC5736849.1"/>
    </source>
</evidence>
<proteinExistence type="predicted"/>
<comment type="caution">
    <text evidence="3">The sequence shown here is derived from an EMBL/GenBank/DDBJ whole genome shotgun (WGS) entry which is preliminary data.</text>
</comment>
<organism evidence="3 4">
    <name type="scientific">Lawsonibacter faecis</name>
    <dbReference type="NCBI Taxonomy" id="2763052"/>
    <lineage>
        <taxon>Bacteria</taxon>
        <taxon>Bacillati</taxon>
        <taxon>Bacillota</taxon>
        <taxon>Clostridia</taxon>
        <taxon>Eubacteriales</taxon>
        <taxon>Oscillospiraceae</taxon>
        <taxon>Lawsonibacter</taxon>
    </lineage>
</organism>
<dbReference type="CDD" id="cd01106">
    <property type="entry name" value="HTH_TipAL-Mta"/>
    <property type="match status" value="1"/>
</dbReference>
<dbReference type="GO" id="GO:0003677">
    <property type="term" value="F:DNA binding"/>
    <property type="evidence" value="ECO:0007669"/>
    <property type="project" value="UniProtKB-KW"/>
</dbReference>
<dbReference type="AlphaFoldDB" id="A0A8J6MCY4"/>
<dbReference type="SUPFAM" id="SSF46955">
    <property type="entry name" value="Putative DNA-binding domain"/>
    <property type="match status" value="1"/>
</dbReference>
<evidence type="ECO:0000256" key="1">
    <source>
        <dbReference type="ARBA" id="ARBA00023125"/>
    </source>
</evidence>
<protein>
    <submittedName>
        <fullName evidence="3">MerR family transcriptional regulator</fullName>
    </submittedName>
</protein>
<name>A0A8J6MCY4_9FIRM</name>
<dbReference type="InterPro" id="IPR009061">
    <property type="entry name" value="DNA-bd_dom_put_sf"/>
</dbReference>
<gene>
    <name evidence="3" type="ORF">H8S62_07460</name>
</gene>
<feature type="domain" description="HTH merR-type" evidence="2">
    <location>
        <begin position="1"/>
        <end position="70"/>
    </location>
</feature>
<dbReference type="InterPro" id="IPR047057">
    <property type="entry name" value="MerR_fam"/>
</dbReference>
<dbReference type="Proteomes" id="UP000607645">
    <property type="component" value="Unassembled WGS sequence"/>
</dbReference>
<dbReference type="PROSITE" id="PS50937">
    <property type="entry name" value="HTH_MERR_2"/>
    <property type="match status" value="1"/>
</dbReference>
<dbReference type="InterPro" id="IPR000551">
    <property type="entry name" value="MerR-type_HTH_dom"/>
</dbReference>
<evidence type="ECO:0000313" key="4">
    <source>
        <dbReference type="Proteomes" id="UP000607645"/>
    </source>
</evidence>
<reference evidence="3" key="1">
    <citation type="submission" date="2020-08" db="EMBL/GenBank/DDBJ databases">
        <title>Genome public.</title>
        <authorList>
            <person name="Liu C."/>
            <person name="Sun Q."/>
        </authorList>
    </citation>
    <scope>NUCLEOTIDE SEQUENCE</scope>
    <source>
        <strain evidence="3">NSJ-52</strain>
    </source>
</reference>
<dbReference type="Pfam" id="PF13411">
    <property type="entry name" value="MerR_1"/>
    <property type="match status" value="1"/>
</dbReference>
<dbReference type="GO" id="GO:0003700">
    <property type="term" value="F:DNA-binding transcription factor activity"/>
    <property type="evidence" value="ECO:0007669"/>
    <property type="project" value="InterPro"/>
</dbReference>
<accession>A0A8J6MCY4</accession>